<dbReference type="EMBL" id="GBXM01042728">
    <property type="protein sequence ID" value="JAH65849.1"/>
    <property type="molecule type" value="Transcribed_RNA"/>
</dbReference>
<evidence type="ECO:0000313" key="1">
    <source>
        <dbReference type="EMBL" id="JAH65849.1"/>
    </source>
</evidence>
<dbReference type="AlphaFoldDB" id="A0A0E9UJ14"/>
<protein>
    <submittedName>
        <fullName evidence="1">Uncharacterized protein</fullName>
    </submittedName>
</protein>
<reference evidence="1" key="2">
    <citation type="journal article" date="2015" name="Fish Shellfish Immunol.">
        <title>Early steps in the European eel (Anguilla anguilla)-Vibrio vulnificus interaction in the gills: Role of the RtxA13 toxin.</title>
        <authorList>
            <person name="Callol A."/>
            <person name="Pajuelo D."/>
            <person name="Ebbesson L."/>
            <person name="Teles M."/>
            <person name="MacKenzie S."/>
            <person name="Amaro C."/>
        </authorList>
    </citation>
    <scope>NUCLEOTIDE SEQUENCE</scope>
</reference>
<proteinExistence type="predicted"/>
<name>A0A0E9UJ14_ANGAN</name>
<sequence>MLGLNTSCTVMNFSLIPN</sequence>
<accession>A0A0E9UJ14</accession>
<reference evidence="1" key="1">
    <citation type="submission" date="2014-11" db="EMBL/GenBank/DDBJ databases">
        <authorList>
            <person name="Amaro Gonzalez C."/>
        </authorList>
    </citation>
    <scope>NUCLEOTIDE SEQUENCE</scope>
</reference>
<organism evidence="1">
    <name type="scientific">Anguilla anguilla</name>
    <name type="common">European freshwater eel</name>
    <name type="synonym">Muraena anguilla</name>
    <dbReference type="NCBI Taxonomy" id="7936"/>
    <lineage>
        <taxon>Eukaryota</taxon>
        <taxon>Metazoa</taxon>
        <taxon>Chordata</taxon>
        <taxon>Craniata</taxon>
        <taxon>Vertebrata</taxon>
        <taxon>Euteleostomi</taxon>
        <taxon>Actinopterygii</taxon>
        <taxon>Neopterygii</taxon>
        <taxon>Teleostei</taxon>
        <taxon>Anguilliformes</taxon>
        <taxon>Anguillidae</taxon>
        <taxon>Anguilla</taxon>
    </lineage>
</organism>